<keyword evidence="4" id="KW-0813">Transport</keyword>
<feature type="transmembrane region" description="Helical" evidence="11">
    <location>
        <begin position="6"/>
        <end position="27"/>
    </location>
</feature>
<reference evidence="12 13" key="1">
    <citation type="journal article" date="2006" name="Evol. Dev.">
        <title>Mitogenomics and phylogenomics reveal priapulid worms as extant models of the ancestral Ecdysozoan.</title>
        <authorList>
            <person name="Webster B.L."/>
            <person name="Copley R.R."/>
            <person name="Jenner R.A."/>
            <person name="Mackenzie-Dodds J.A."/>
            <person name="Bourlat S.J."/>
            <person name="Rota-Stabelli O."/>
            <person name="Littlewood D.T."/>
            <person name="Telford M.J."/>
        </authorList>
    </citation>
    <scope>NUCLEOTIDE SEQUENCE</scope>
</reference>
<dbReference type="GeneID" id="4466905"/>
<reference evidence="14" key="2">
    <citation type="submission" date="2006-11" db="EMBL/GenBank/DDBJ databases">
        <authorList>
            <consortium name="NCBI Genome Project"/>
        </authorList>
    </citation>
    <scope>NUCLEOTIDE SEQUENCE</scope>
</reference>
<keyword evidence="6 11" id="KW-1133">Transmembrane helix</keyword>
<dbReference type="HAMAP" id="MF_01350">
    <property type="entry name" value="NDH1_NuoH"/>
    <property type="match status" value="1"/>
</dbReference>
<dbReference type="PROSITE" id="PS00668">
    <property type="entry name" value="COMPLEX1_ND1_2"/>
    <property type="match status" value="1"/>
</dbReference>
<dbReference type="InterPro" id="IPR018086">
    <property type="entry name" value="NADH_UbQ_OxRdtase_su1_CS"/>
</dbReference>
<feature type="transmembrane region" description="Helical" evidence="11">
    <location>
        <begin position="169"/>
        <end position="187"/>
    </location>
</feature>
<comment type="similarity">
    <text evidence="2 9">Belongs to the complex I subunit 1 family.</text>
</comment>
<keyword evidence="5 9" id="KW-0812">Transmembrane</keyword>
<feature type="transmembrane region" description="Helical" evidence="11">
    <location>
        <begin position="95"/>
        <end position="121"/>
    </location>
</feature>
<dbReference type="PANTHER" id="PTHR11432">
    <property type="entry name" value="NADH DEHYDROGENASE SUBUNIT 1"/>
    <property type="match status" value="1"/>
</dbReference>
<organism evidence="12">
    <name type="scientific">Priapulus caudatus</name>
    <name type="common">Priapulid worm</name>
    <dbReference type="NCBI Taxonomy" id="37621"/>
    <lineage>
        <taxon>Eukaryota</taxon>
        <taxon>Metazoa</taxon>
        <taxon>Ecdysozoa</taxon>
        <taxon>Scalidophora</taxon>
        <taxon>Priapulida</taxon>
        <taxon>Priapulimorpha</taxon>
        <taxon>Priapulimorphida</taxon>
        <taxon>Priapulidae</taxon>
        <taxon>Priapulus</taxon>
    </lineage>
</organism>
<evidence type="ECO:0000256" key="9">
    <source>
        <dbReference type="RuleBase" id="RU000471"/>
    </source>
</evidence>
<proteinExistence type="inferred from homology"/>
<evidence type="ECO:0000256" key="3">
    <source>
        <dbReference type="ARBA" id="ARBA00021009"/>
    </source>
</evidence>
<name>A0MCT9_PRICU</name>
<keyword evidence="7 10" id="KW-0830">Ubiquinone</keyword>
<dbReference type="AlphaFoldDB" id="A0MCT9"/>
<sequence length="309" mass="34758">MLVNYIILTICVLIAVAFFTLLERKVLGYAQLRKGPNKVGFMGIPQPLADAVKLFIKELTLPVEANLYAYFFAPVFSLFMSLLMWIIFPLESFVLSFGLGLVFFLCCTSVSVYGTLVAGWASNSKYALLGALRAVAQTVSYEVSLALVLLGVILLTFTFSCLGQGAFQFFTWHFLILGPLGLIWFVSCLAETNRAPFDFAEGESELVSGFNVEYSGGGFALIFMAEYGSIIFMSFLMCLLFLGGMVDMVFYGFIFILKLGLICFLFLWVRGAYPRFRYDQLMYLAWKVYLPVVLNYFILVICFVTLFLK</sequence>
<accession>A0MCT9</accession>
<evidence type="ECO:0000313" key="13">
    <source>
        <dbReference type="Proteomes" id="UP000695022"/>
    </source>
</evidence>
<dbReference type="EMBL" id="DQ463747">
    <property type="protein sequence ID" value="ABE03634.1"/>
    <property type="molecule type" value="Genomic_DNA"/>
</dbReference>
<dbReference type="GO" id="GO:0003954">
    <property type="term" value="F:NADH dehydrogenase activity"/>
    <property type="evidence" value="ECO:0007669"/>
    <property type="project" value="TreeGrafter"/>
</dbReference>
<feature type="transmembrane region" description="Helical" evidence="11">
    <location>
        <begin position="249"/>
        <end position="268"/>
    </location>
</feature>
<evidence type="ECO:0000256" key="6">
    <source>
        <dbReference type="ARBA" id="ARBA00022989"/>
    </source>
</evidence>
<evidence type="ECO:0000256" key="10">
    <source>
        <dbReference type="RuleBase" id="RU000473"/>
    </source>
</evidence>
<feature type="transmembrane region" description="Helical" evidence="11">
    <location>
        <begin position="219"/>
        <end position="242"/>
    </location>
</feature>
<dbReference type="OMA" id="WSGWASN"/>
<evidence type="ECO:0000256" key="4">
    <source>
        <dbReference type="ARBA" id="ARBA00022448"/>
    </source>
</evidence>
<evidence type="ECO:0000256" key="11">
    <source>
        <dbReference type="SAM" id="Phobius"/>
    </source>
</evidence>
<evidence type="ECO:0000256" key="1">
    <source>
        <dbReference type="ARBA" id="ARBA00004141"/>
    </source>
</evidence>
<feature type="transmembrane region" description="Helical" evidence="11">
    <location>
        <begin position="141"/>
        <end position="162"/>
    </location>
</feature>
<dbReference type="RefSeq" id="YP_850993.1">
    <property type="nucleotide sequence ID" value="NC_008557.1"/>
</dbReference>
<comment type="subcellular location">
    <subcellularLocation>
        <location evidence="1">Membrane</location>
        <topology evidence="1">Multi-pass membrane protein</topology>
    </subcellularLocation>
    <subcellularLocation>
        <location evidence="9">Mitochondrion inner membrane</location>
        <topology evidence="9">Multi-pass membrane protein</topology>
    </subcellularLocation>
</comment>
<gene>
    <name evidence="12" type="primary">nad1</name>
    <name evidence="14" type="synonym">ND1</name>
    <name evidence="14" type="ORF">KEG42_p13</name>
</gene>
<dbReference type="PROSITE" id="PS00667">
    <property type="entry name" value="COMPLEX1_ND1_1"/>
    <property type="match status" value="1"/>
</dbReference>
<dbReference type="EC" id="7.1.1.2" evidence="10"/>
<dbReference type="GO" id="GO:0008137">
    <property type="term" value="F:NADH dehydrogenase (ubiquinone) activity"/>
    <property type="evidence" value="ECO:0007669"/>
    <property type="project" value="UniProtKB-EC"/>
</dbReference>
<dbReference type="Proteomes" id="UP000695022">
    <property type="component" value="Mitochondrion MT"/>
</dbReference>
<keyword evidence="8 11" id="KW-0472">Membrane</keyword>
<evidence type="ECO:0000313" key="14">
    <source>
        <dbReference type="RefSeq" id="YP_850993.1"/>
    </source>
</evidence>
<keyword evidence="13" id="KW-1185">Reference proteome</keyword>
<dbReference type="PANTHER" id="PTHR11432:SF3">
    <property type="entry name" value="NADH-UBIQUINONE OXIDOREDUCTASE CHAIN 1"/>
    <property type="match status" value="1"/>
</dbReference>
<geneLocation type="mitochondrion" evidence="12 14"/>
<keyword evidence="10 12" id="KW-0496">Mitochondrion</keyword>
<evidence type="ECO:0000256" key="2">
    <source>
        <dbReference type="ARBA" id="ARBA00010535"/>
    </source>
</evidence>
<evidence type="ECO:0000256" key="8">
    <source>
        <dbReference type="ARBA" id="ARBA00023136"/>
    </source>
</evidence>
<feature type="transmembrane region" description="Helical" evidence="11">
    <location>
        <begin position="68"/>
        <end position="88"/>
    </location>
</feature>
<protein>
    <recommendedName>
        <fullName evidence="3 10">NADH-ubiquinone oxidoreductase chain 1</fullName>
        <ecNumber evidence="10">7.1.1.2</ecNumber>
    </recommendedName>
</protein>
<evidence type="ECO:0000313" key="12">
    <source>
        <dbReference type="EMBL" id="ABE03634.1"/>
    </source>
</evidence>
<keyword evidence="9" id="KW-0520">NAD</keyword>
<evidence type="ECO:0000256" key="5">
    <source>
        <dbReference type="ARBA" id="ARBA00022692"/>
    </source>
</evidence>
<reference evidence="14" key="3">
    <citation type="submission" date="2025-05" db="UniProtKB">
        <authorList>
            <consortium name="RefSeq"/>
        </authorList>
    </citation>
    <scope>IDENTIFICATION</scope>
</reference>
<comment type="catalytic activity">
    <reaction evidence="10">
        <text>a ubiquinone + NADH + 5 H(+)(in) = a ubiquinol + NAD(+) + 4 H(+)(out)</text>
        <dbReference type="Rhea" id="RHEA:29091"/>
        <dbReference type="Rhea" id="RHEA-COMP:9565"/>
        <dbReference type="Rhea" id="RHEA-COMP:9566"/>
        <dbReference type="ChEBI" id="CHEBI:15378"/>
        <dbReference type="ChEBI" id="CHEBI:16389"/>
        <dbReference type="ChEBI" id="CHEBI:17976"/>
        <dbReference type="ChEBI" id="CHEBI:57540"/>
        <dbReference type="ChEBI" id="CHEBI:57945"/>
        <dbReference type="EC" id="7.1.1.2"/>
    </reaction>
</comment>
<dbReference type="Pfam" id="PF00146">
    <property type="entry name" value="NADHdh"/>
    <property type="match status" value="1"/>
</dbReference>
<dbReference type="OrthoDB" id="531329at2759"/>
<dbReference type="InterPro" id="IPR001694">
    <property type="entry name" value="NADH_UbQ_OxRdtase_su1/FPO"/>
</dbReference>
<evidence type="ECO:0000256" key="7">
    <source>
        <dbReference type="ARBA" id="ARBA00023075"/>
    </source>
</evidence>
<dbReference type="GO" id="GO:0009060">
    <property type="term" value="P:aerobic respiration"/>
    <property type="evidence" value="ECO:0007669"/>
    <property type="project" value="TreeGrafter"/>
</dbReference>
<feature type="transmembrane region" description="Helical" evidence="11">
    <location>
        <begin position="288"/>
        <end position="308"/>
    </location>
</feature>
<dbReference type="GO" id="GO:0005743">
    <property type="term" value="C:mitochondrial inner membrane"/>
    <property type="evidence" value="ECO:0007669"/>
    <property type="project" value="UniProtKB-SubCell"/>
</dbReference>